<dbReference type="EMBL" id="VJMJ01000178">
    <property type="protein sequence ID" value="KAF0728401.1"/>
    <property type="molecule type" value="Genomic_DNA"/>
</dbReference>
<feature type="compositionally biased region" description="Basic and acidic residues" evidence="1">
    <location>
        <begin position="11"/>
        <end position="20"/>
    </location>
</feature>
<gene>
    <name evidence="2" type="ORF">Ae201684_013765</name>
</gene>
<proteinExistence type="predicted"/>
<comment type="caution">
    <text evidence="2">The sequence shown here is derived from an EMBL/GenBank/DDBJ whole genome shotgun (WGS) entry which is preliminary data.</text>
</comment>
<feature type="region of interest" description="Disordered" evidence="1">
    <location>
        <begin position="1"/>
        <end position="20"/>
    </location>
</feature>
<reference evidence="2 3" key="1">
    <citation type="submission" date="2019-07" db="EMBL/GenBank/DDBJ databases">
        <title>Genomics analysis of Aphanomyces spp. identifies a new class of oomycete effector associated with host adaptation.</title>
        <authorList>
            <person name="Gaulin E."/>
        </authorList>
    </citation>
    <scope>NUCLEOTIDE SEQUENCE [LARGE SCALE GENOMIC DNA]</scope>
    <source>
        <strain evidence="2 3">ATCC 201684</strain>
    </source>
</reference>
<dbReference type="Proteomes" id="UP000481153">
    <property type="component" value="Unassembled WGS sequence"/>
</dbReference>
<evidence type="ECO:0000313" key="2">
    <source>
        <dbReference type="EMBL" id="KAF0728401.1"/>
    </source>
</evidence>
<accession>A0A6G0WM66</accession>
<name>A0A6G0WM66_9STRA</name>
<dbReference type="Gene3D" id="3.30.230.90">
    <property type="match status" value="1"/>
</dbReference>
<sequence>MQSLKSIMAEEGQHRPHTREETKVINDIETTLIVSEFSDRIFIAVTQLGTFGTIIEATSKENLNGNPHIDISVRLGKRDDPLLLIYARQFLERFGIPRGKSIVAAVGLKDRTSETFEVVINAIQTLIRQN</sequence>
<dbReference type="PANTHER" id="PTHR31051:SF1">
    <property type="entry name" value="PROTEASOME ASSEMBLY CHAPERONE 3"/>
    <property type="match status" value="1"/>
</dbReference>
<dbReference type="VEuPathDB" id="FungiDB:AeMF1_011062"/>
<dbReference type="Pfam" id="PF10178">
    <property type="entry name" value="PAC3"/>
    <property type="match status" value="1"/>
</dbReference>
<evidence type="ECO:0000313" key="3">
    <source>
        <dbReference type="Proteomes" id="UP000481153"/>
    </source>
</evidence>
<dbReference type="AlphaFoldDB" id="A0A6G0WM66"/>
<organism evidence="2 3">
    <name type="scientific">Aphanomyces euteiches</name>
    <dbReference type="NCBI Taxonomy" id="100861"/>
    <lineage>
        <taxon>Eukaryota</taxon>
        <taxon>Sar</taxon>
        <taxon>Stramenopiles</taxon>
        <taxon>Oomycota</taxon>
        <taxon>Saprolegniomycetes</taxon>
        <taxon>Saprolegniales</taxon>
        <taxon>Verrucalvaceae</taxon>
        <taxon>Aphanomyces</taxon>
    </lineage>
</organism>
<dbReference type="InterPro" id="IPR053720">
    <property type="entry name" value="Psm_Assembly_Chaperone"/>
</dbReference>
<dbReference type="GO" id="GO:0043248">
    <property type="term" value="P:proteasome assembly"/>
    <property type="evidence" value="ECO:0007669"/>
    <property type="project" value="InterPro"/>
</dbReference>
<protein>
    <submittedName>
        <fullName evidence="2">Uncharacterized protein</fullName>
    </submittedName>
</protein>
<keyword evidence="3" id="KW-1185">Reference proteome</keyword>
<dbReference type="InterPro" id="IPR018788">
    <property type="entry name" value="Proteasome_assmbl_chp_3"/>
</dbReference>
<evidence type="ECO:0000256" key="1">
    <source>
        <dbReference type="SAM" id="MobiDB-lite"/>
    </source>
</evidence>
<dbReference type="PANTHER" id="PTHR31051">
    <property type="entry name" value="PROTEASOME ASSEMBLY CHAPERONE 3"/>
    <property type="match status" value="1"/>
</dbReference>